<sequence>MSYFGDTVSLEARPSAEWDVGPRHHSWLGVAARSAGAGAPCGCSKAELGLIFRG</sequence>
<reference evidence="1" key="1">
    <citation type="submission" date="2012-04" db="EMBL/GenBank/DDBJ databases">
        <title>The Genome Sequence of Loa loa.</title>
        <authorList>
            <consortium name="The Broad Institute Genome Sequencing Platform"/>
            <consortium name="Broad Institute Genome Sequencing Center for Infectious Disease"/>
            <person name="Nutman T.B."/>
            <person name="Fink D.L."/>
            <person name="Russ C."/>
            <person name="Young S."/>
            <person name="Zeng Q."/>
            <person name="Gargeya S."/>
            <person name="Alvarado L."/>
            <person name="Berlin A."/>
            <person name="Chapman S.B."/>
            <person name="Chen Z."/>
            <person name="Freedman E."/>
            <person name="Gellesch M."/>
            <person name="Goldberg J."/>
            <person name="Griggs A."/>
            <person name="Gujja S."/>
            <person name="Heilman E.R."/>
            <person name="Heiman D."/>
            <person name="Howarth C."/>
            <person name="Mehta T."/>
            <person name="Neiman D."/>
            <person name="Pearson M."/>
            <person name="Roberts A."/>
            <person name="Saif S."/>
            <person name="Shea T."/>
            <person name="Shenoy N."/>
            <person name="Sisk P."/>
            <person name="Stolte C."/>
            <person name="Sykes S."/>
            <person name="White J."/>
            <person name="Yandava C."/>
            <person name="Haas B."/>
            <person name="Henn M.R."/>
            <person name="Nusbaum C."/>
            <person name="Birren B."/>
        </authorList>
    </citation>
    <scope>NUCLEOTIDE SEQUENCE [LARGE SCALE GENOMIC DNA]</scope>
</reference>
<protein>
    <submittedName>
        <fullName evidence="2">Uncharacterized protein</fullName>
    </submittedName>
</protein>
<gene>
    <name evidence="2" type="primary">LOAG_12541</name>
</gene>
<proteinExistence type="predicted"/>
<dbReference type="WBParaSite" id="EN70_10834">
    <property type="protein sequence ID" value="EN70_10834"/>
    <property type="gene ID" value="EN70_10834"/>
</dbReference>
<evidence type="ECO:0000313" key="2">
    <source>
        <dbReference type="WBParaSite" id="EN70_10834"/>
    </source>
</evidence>
<evidence type="ECO:0000313" key="1">
    <source>
        <dbReference type="Proteomes" id="UP000095285"/>
    </source>
</evidence>
<organism evidence="1 2">
    <name type="scientific">Loa loa</name>
    <name type="common">Eye worm</name>
    <name type="synonym">Filaria loa</name>
    <dbReference type="NCBI Taxonomy" id="7209"/>
    <lineage>
        <taxon>Eukaryota</taxon>
        <taxon>Metazoa</taxon>
        <taxon>Ecdysozoa</taxon>
        <taxon>Nematoda</taxon>
        <taxon>Chromadorea</taxon>
        <taxon>Rhabditida</taxon>
        <taxon>Spirurina</taxon>
        <taxon>Spiruromorpha</taxon>
        <taxon>Filarioidea</taxon>
        <taxon>Onchocercidae</taxon>
        <taxon>Loa</taxon>
    </lineage>
</organism>
<dbReference type="Proteomes" id="UP000095285">
    <property type="component" value="Unassembled WGS sequence"/>
</dbReference>
<name>A0A1I7V7Z6_LOALO</name>
<accession>A0A1I7V7Z6</accession>
<dbReference type="AlphaFoldDB" id="A0A1I7V7Z6"/>
<keyword evidence="1" id="KW-1185">Reference proteome</keyword>
<reference evidence="2" key="2">
    <citation type="submission" date="2016-11" db="UniProtKB">
        <authorList>
            <consortium name="WormBaseParasite"/>
        </authorList>
    </citation>
    <scope>IDENTIFICATION</scope>
</reference>